<evidence type="ECO:0000256" key="1">
    <source>
        <dbReference type="ARBA" id="ARBA00004496"/>
    </source>
</evidence>
<evidence type="ECO:0000256" key="6">
    <source>
        <dbReference type="ARBA" id="ARBA00050652"/>
    </source>
</evidence>
<protein>
    <recommendedName>
        <fullName evidence="11 15">Leucyl/phenylalanyl-tRNA--protein transferase</fullName>
        <ecNumber evidence="10 15">2.3.2.6</ecNumber>
    </recommendedName>
    <alternativeName>
        <fullName evidence="12 15">L/F-transferase</fullName>
    </alternativeName>
    <alternativeName>
        <fullName evidence="13 15">Leucyltransferase</fullName>
    </alternativeName>
    <alternativeName>
        <fullName evidence="14 15">Phenyalanyltransferase</fullName>
    </alternativeName>
</protein>
<keyword evidence="17" id="KW-1185">Reference proteome</keyword>
<comment type="function">
    <text evidence="8 15">Functions in the N-end rule pathway of protein degradation where it conjugates Leu, Phe and, less efficiently, Met from aminoacyl-tRNAs to the N-termini of proteins containing an N-terminal arginine or lysine.</text>
</comment>
<dbReference type="InterPro" id="IPR042203">
    <property type="entry name" value="Leu/Phe-tRNA_Trfase_C"/>
</dbReference>
<dbReference type="GO" id="GO:0030163">
    <property type="term" value="P:protein catabolic process"/>
    <property type="evidence" value="ECO:0007669"/>
    <property type="project" value="UniProtKB-UniRule"/>
</dbReference>
<reference evidence="16 17" key="1">
    <citation type="submission" date="2019-08" db="EMBL/GenBank/DDBJ databases">
        <title>Genome of Phaeodactylibacter luteus.</title>
        <authorList>
            <person name="Bowman J.P."/>
        </authorList>
    </citation>
    <scope>NUCLEOTIDE SEQUENCE [LARGE SCALE GENOMIC DNA]</scope>
    <source>
        <strain evidence="16 17">KCTC 42180</strain>
    </source>
</reference>
<dbReference type="SUPFAM" id="SSF55729">
    <property type="entry name" value="Acyl-CoA N-acyltransferases (Nat)"/>
    <property type="match status" value="1"/>
</dbReference>
<evidence type="ECO:0000256" key="10">
    <source>
        <dbReference type="ARBA" id="ARBA00066767"/>
    </source>
</evidence>
<evidence type="ECO:0000256" key="8">
    <source>
        <dbReference type="ARBA" id="ARBA00054043"/>
    </source>
</evidence>
<dbReference type="NCBIfam" id="TIGR00667">
    <property type="entry name" value="aat"/>
    <property type="match status" value="1"/>
</dbReference>
<dbReference type="EC" id="2.3.2.6" evidence="10 15"/>
<dbReference type="Gene3D" id="3.40.630.70">
    <property type="entry name" value="Leucyl/phenylalanyl-tRNA-protein transferase, C-terminal domain"/>
    <property type="match status" value="1"/>
</dbReference>
<evidence type="ECO:0000256" key="11">
    <source>
        <dbReference type="ARBA" id="ARBA00074372"/>
    </source>
</evidence>
<dbReference type="PANTHER" id="PTHR30098:SF2">
    <property type="entry name" value="LEUCYL_PHENYLALANYL-TRNA--PROTEIN TRANSFERASE"/>
    <property type="match status" value="1"/>
</dbReference>
<dbReference type="FunFam" id="3.30.70.3550:FF:000001">
    <property type="entry name" value="Leucyl/phenylalanyl-tRNA--protein transferase"/>
    <property type="match status" value="1"/>
</dbReference>
<evidence type="ECO:0000256" key="12">
    <source>
        <dbReference type="ARBA" id="ARBA00077136"/>
    </source>
</evidence>
<dbReference type="GO" id="GO:0005737">
    <property type="term" value="C:cytoplasm"/>
    <property type="evidence" value="ECO:0007669"/>
    <property type="project" value="UniProtKB-SubCell"/>
</dbReference>
<dbReference type="AlphaFoldDB" id="A0A5C6RIR1"/>
<dbReference type="InterPro" id="IPR042221">
    <property type="entry name" value="Leu/Phe-tRNA_Trfase_N"/>
</dbReference>
<dbReference type="GO" id="GO:0008914">
    <property type="term" value="F:leucyl-tRNA--protein transferase activity"/>
    <property type="evidence" value="ECO:0007669"/>
    <property type="project" value="UniProtKB-UniRule"/>
</dbReference>
<evidence type="ECO:0000256" key="2">
    <source>
        <dbReference type="ARBA" id="ARBA00022490"/>
    </source>
</evidence>
<evidence type="ECO:0000256" key="14">
    <source>
        <dbReference type="ARBA" id="ARBA00083640"/>
    </source>
</evidence>
<keyword evidence="4 15" id="KW-0012">Acyltransferase</keyword>
<evidence type="ECO:0000256" key="4">
    <source>
        <dbReference type="ARBA" id="ARBA00023315"/>
    </source>
</evidence>
<evidence type="ECO:0000313" key="17">
    <source>
        <dbReference type="Proteomes" id="UP000321580"/>
    </source>
</evidence>
<comment type="caution">
    <text evidence="16">The sequence shown here is derived from an EMBL/GenBank/DDBJ whole genome shotgun (WGS) entry which is preliminary data.</text>
</comment>
<dbReference type="Pfam" id="PF03588">
    <property type="entry name" value="Leu_Phe_trans"/>
    <property type="match status" value="1"/>
</dbReference>
<dbReference type="PANTHER" id="PTHR30098">
    <property type="entry name" value="LEUCYL/PHENYLALANYL-TRNA--PROTEIN TRANSFERASE"/>
    <property type="match status" value="1"/>
</dbReference>
<evidence type="ECO:0000256" key="9">
    <source>
        <dbReference type="ARBA" id="ARBA00061535"/>
    </source>
</evidence>
<dbReference type="InterPro" id="IPR004616">
    <property type="entry name" value="Leu/Phe-tRNA_Trfase"/>
</dbReference>
<comment type="similarity">
    <text evidence="9 15">Belongs to the L/F-transferase family.</text>
</comment>
<evidence type="ECO:0000256" key="7">
    <source>
        <dbReference type="ARBA" id="ARBA00051538"/>
    </source>
</evidence>
<organism evidence="16 17">
    <name type="scientific">Phaeodactylibacter luteus</name>
    <dbReference type="NCBI Taxonomy" id="1564516"/>
    <lineage>
        <taxon>Bacteria</taxon>
        <taxon>Pseudomonadati</taxon>
        <taxon>Bacteroidota</taxon>
        <taxon>Saprospiria</taxon>
        <taxon>Saprospirales</taxon>
        <taxon>Haliscomenobacteraceae</taxon>
        <taxon>Phaeodactylibacter</taxon>
    </lineage>
</organism>
<dbReference type="EMBL" id="VOOR01000043">
    <property type="protein sequence ID" value="TXB61874.1"/>
    <property type="molecule type" value="Genomic_DNA"/>
</dbReference>
<evidence type="ECO:0000313" key="16">
    <source>
        <dbReference type="EMBL" id="TXB61874.1"/>
    </source>
</evidence>
<evidence type="ECO:0000256" key="5">
    <source>
        <dbReference type="ARBA" id="ARBA00050607"/>
    </source>
</evidence>
<gene>
    <name evidence="15" type="primary">aat</name>
    <name evidence="16" type="ORF">FRY97_17010</name>
</gene>
<dbReference type="RefSeq" id="WP_147168770.1">
    <property type="nucleotide sequence ID" value="NZ_VOOR01000043.1"/>
</dbReference>
<comment type="catalytic activity">
    <reaction evidence="7 15">
        <text>N-terminal L-lysyl-[protein] + L-leucyl-tRNA(Leu) = N-terminal L-leucyl-L-lysyl-[protein] + tRNA(Leu) + H(+)</text>
        <dbReference type="Rhea" id="RHEA:12340"/>
        <dbReference type="Rhea" id="RHEA-COMP:9613"/>
        <dbReference type="Rhea" id="RHEA-COMP:9622"/>
        <dbReference type="Rhea" id="RHEA-COMP:12670"/>
        <dbReference type="Rhea" id="RHEA-COMP:12671"/>
        <dbReference type="ChEBI" id="CHEBI:15378"/>
        <dbReference type="ChEBI" id="CHEBI:65249"/>
        <dbReference type="ChEBI" id="CHEBI:78442"/>
        <dbReference type="ChEBI" id="CHEBI:78494"/>
        <dbReference type="ChEBI" id="CHEBI:133043"/>
        <dbReference type="EC" id="2.3.2.6"/>
    </reaction>
</comment>
<dbReference type="Proteomes" id="UP000321580">
    <property type="component" value="Unassembled WGS sequence"/>
</dbReference>
<proteinExistence type="inferred from homology"/>
<evidence type="ECO:0000256" key="13">
    <source>
        <dbReference type="ARBA" id="ARBA00077165"/>
    </source>
</evidence>
<keyword evidence="2 15" id="KW-0963">Cytoplasm</keyword>
<evidence type="ECO:0000256" key="15">
    <source>
        <dbReference type="HAMAP-Rule" id="MF_00688"/>
    </source>
</evidence>
<accession>A0A5C6RIR1</accession>
<comment type="subcellular location">
    <subcellularLocation>
        <location evidence="1 15">Cytoplasm</location>
    </subcellularLocation>
</comment>
<evidence type="ECO:0000256" key="3">
    <source>
        <dbReference type="ARBA" id="ARBA00022679"/>
    </source>
</evidence>
<name>A0A5C6RIR1_9BACT</name>
<keyword evidence="3 15" id="KW-0808">Transferase</keyword>
<dbReference type="InterPro" id="IPR016181">
    <property type="entry name" value="Acyl_CoA_acyltransferase"/>
</dbReference>
<sequence length="235" mass="26361">MPVFWLDPSDNRFPHPSEANPDGLLAIGGDLSAERLLSAYQLGIFPWYNPGELPLWWCPDPRFVLFPEQLKVSKSMRPYFNQQKFTVSYDTCFAEVVKACAKAPRQGQEGTWISNEIITGYTALHQKGFAHSVEVWEAGQLVGGLYGVALGKVFFGESMFARRSNASKFGFIALVRALRSRGFTLIDCQQETNHLRSLGAELISREAFLRLLGENEEKHPPAPAHWADWGQAEQG</sequence>
<comment type="catalytic activity">
    <reaction evidence="5 15">
        <text>L-phenylalanyl-tRNA(Phe) + an N-terminal L-alpha-aminoacyl-[protein] = an N-terminal L-phenylalanyl-L-alpha-aminoacyl-[protein] + tRNA(Phe)</text>
        <dbReference type="Rhea" id="RHEA:43632"/>
        <dbReference type="Rhea" id="RHEA-COMP:9668"/>
        <dbReference type="Rhea" id="RHEA-COMP:9699"/>
        <dbReference type="Rhea" id="RHEA-COMP:10636"/>
        <dbReference type="Rhea" id="RHEA-COMP:10637"/>
        <dbReference type="ChEBI" id="CHEBI:78442"/>
        <dbReference type="ChEBI" id="CHEBI:78531"/>
        <dbReference type="ChEBI" id="CHEBI:78597"/>
        <dbReference type="ChEBI" id="CHEBI:83561"/>
        <dbReference type="EC" id="2.3.2.6"/>
    </reaction>
</comment>
<dbReference type="HAMAP" id="MF_00688">
    <property type="entry name" value="Leu_Phe_trans"/>
    <property type="match status" value="1"/>
</dbReference>
<dbReference type="OrthoDB" id="9790282at2"/>
<dbReference type="Gene3D" id="3.30.70.3550">
    <property type="entry name" value="Leucyl/phenylalanyl-tRNA-protein transferase, N-terminal domain"/>
    <property type="match status" value="1"/>
</dbReference>
<comment type="catalytic activity">
    <reaction evidence="6 15">
        <text>N-terminal L-arginyl-[protein] + L-leucyl-tRNA(Leu) = N-terminal L-leucyl-L-arginyl-[protein] + tRNA(Leu) + H(+)</text>
        <dbReference type="Rhea" id="RHEA:50416"/>
        <dbReference type="Rhea" id="RHEA-COMP:9613"/>
        <dbReference type="Rhea" id="RHEA-COMP:9622"/>
        <dbReference type="Rhea" id="RHEA-COMP:12672"/>
        <dbReference type="Rhea" id="RHEA-COMP:12673"/>
        <dbReference type="ChEBI" id="CHEBI:15378"/>
        <dbReference type="ChEBI" id="CHEBI:64719"/>
        <dbReference type="ChEBI" id="CHEBI:78442"/>
        <dbReference type="ChEBI" id="CHEBI:78494"/>
        <dbReference type="ChEBI" id="CHEBI:133044"/>
        <dbReference type="EC" id="2.3.2.6"/>
    </reaction>
</comment>